<keyword evidence="2" id="KW-1185">Reference proteome</keyword>
<sequence>MTPNSTRLSSASASCRRASAACRAEWRPSRWFQRALALLAVLAATSILASEAPRPLAWPAALAALAHGARLCLRERARPAHSFVIRGAEVLVDGAPVAGFELRWRGPLAFAAWRDGEGRRRRAAWWPDTLPPALRRELRLAAPPPPAARGRASMAP</sequence>
<evidence type="ECO:0000313" key="1">
    <source>
        <dbReference type="EMBL" id="TWT21774.1"/>
    </source>
</evidence>
<dbReference type="AlphaFoldDB" id="A0A5C5U6Z2"/>
<evidence type="ECO:0008006" key="3">
    <source>
        <dbReference type="Google" id="ProtNLM"/>
    </source>
</evidence>
<comment type="caution">
    <text evidence="1">The sequence shown here is derived from an EMBL/GenBank/DDBJ whole genome shotgun (WGS) entry which is preliminary data.</text>
</comment>
<proteinExistence type="predicted"/>
<organism evidence="1 2">
    <name type="scientific">Luteimonas wenzhouensis</name>
    <dbReference type="NCBI Taxonomy" id="2599615"/>
    <lineage>
        <taxon>Bacteria</taxon>
        <taxon>Pseudomonadati</taxon>
        <taxon>Pseudomonadota</taxon>
        <taxon>Gammaproteobacteria</taxon>
        <taxon>Lysobacterales</taxon>
        <taxon>Lysobacteraceae</taxon>
        <taxon>Luteimonas</taxon>
    </lineage>
</organism>
<evidence type="ECO:0000313" key="2">
    <source>
        <dbReference type="Proteomes" id="UP000315949"/>
    </source>
</evidence>
<dbReference type="Proteomes" id="UP000315949">
    <property type="component" value="Unassembled WGS sequence"/>
</dbReference>
<accession>A0A5C5U6Z2</accession>
<name>A0A5C5U6Z2_9GAMM</name>
<protein>
    <recommendedName>
        <fullName evidence="3">Toxin CptA</fullName>
    </recommendedName>
</protein>
<dbReference type="OrthoDB" id="6054402at2"/>
<dbReference type="EMBL" id="VOHE01000001">
    <property type="protein sequence ID" value="TWT21774.1"/>
    <property type="molecule type" value="Genomic_DNA"/>
</dbReference>
<reference evidence="1 2" key="1">
    <citation type="submission" date="2019-07" db="EMBL/GenBank/DDBJ databases">
        <title>Luteimonas sp. YD-1 nov., isolated from acidic soil.</title>
        <authorList>
            <person name="Zhou J."/>
        </authorList>
    </citation>
    <scope>NUCLEOTIDE SEQUENCE [LARGE SCALE GENOMIC DNA]</scope>
    <source>
        <strain evidence="1 2">YD-1</strain>
    </source>
</reference>
<gene>
    <name evidence="1" type="ORF">FQY79_01175</name>
</gene>